<evidence type="ECO:0000313" key="2">
    <source>
        <dbReference type="Proteomes" id="UP000184671"/>
    </source>
</evidence>
<dbReference type="RefSeq" id="WP_074368537.1">
    <property type="nucleotide sequence ID" value="NZ_FMID01000003.1"/>
</dbReference>
<dbReference type="AlphaFoldDB" id="A0A1M4MH36"/>
<sequence length="147" mass="16313">MSDLVVLTSNKGQGTRTAALLLEEKFRNDGYSVACLVTDNGRLDVYSIPLEAAHGKGAFERWVPAGYDKYIFEVTFPYSPIGAAYIDFFRNINEVVSYDLRDTLKLHVLDPKNRAAENNPDVTAAPDLAPQALLRERYLADDGLTEA</sequence>
<dbReference type="EMBL" id="FMID01000003">
    <property type="protein sequence ID" value="SCL74214.1"/>
    <property type="molecule type" value="Genomic_DNA"/>
</dbReference>
<name>A0A1M4MH36_9EURY</name>
<protein>
    <submittedName>
        <fullName evidence="1">Uncharacterized protein</fullName>
    </submittedName>
</protein>
<dbReference type="STRING" id="118126.L21_0081"/>
<reference evidence="1 2" key="1">
    <citation type="submission" date="2016-08" db="EMBL/GenBank/DDBJ databases">
        <authorList>
            <person name="Seilhamer J.J."/>
        </authorList>
    </citation>
    <scope>NUCLEOTIDE SEQUENCE [LARGE SCALE GENOMIC DNA]</scope>
    <source>
        <strain evidence="1">L21-II-0</strain>
    </source>
</reference>
<accession>A0A1M4MH36</accession>
<gene>
    <name evidence="1" type="ORF">L21_0081</name>
</gene>
<dbReference type="OrthoDB" id="111998at2157"/>
<organism evidence="1 2">
    <name type="scientific">Methanoculleus chikugoensis</name>
    <dbReference type="NCBI Taxonomy" id="118126"/>
    <lineage>
        <taxon>Archaea</taxon>
        <taxon>Methanobacteriati</taxon>
        <taxon>Methanobacteriota</taxon>
        <taxon>Stenosarchaea group</taxon>
        <taxon>Methanomicrobia</taxon>
        <taxon>Methanomicrobiales</taxon>
        <taxon>Methanomicrobiaceae</taxon>
        <taxon>Methanoculleus</taxon>
    </lineage>
</organism>
<evidence type="ECO:0000313" key="1">
    <source>
        <dbReference type="EMBL" id="SCL74214.1"/>
    </source>
</evidence>
<dbReference type="Proteomes" id="UP000184671">
    <property type="component" value="Unassembled WGS sequence"/>
</dbReference>
<proteinExistence type="predicted"/>